<evidence type="ECO:0000256" key="7">
    <source>
        <dbReference type="ARBA" id="ARBA00024197"/>
    </source>
</evidence>
<dbReference type="Gene3D" id="1.25.40.10">
    <property type="entry name" value="Tetratricopeptide repeat domain"/>
    <property type="match status" value="1"/>
</dbReference>
<dbReference type="PANTHER" id="PTHR38035:SF1">
    <property type="entry name" value="ANCILLARY SECYEG TRANSLOCON SUBUNIT"/>
    <property type="match status" value="1"/>
</dbReference>
<comment type="caution">
    <text evidence="11">The sequence shown here is derived from an EMBL/GenBank/DDBJ whole genome shotgun (WGS) entry which is preliminary data.</text>
</comment>
<evidence type="ECO:0000256" key="5">
    <source>
        <dbReference type="ARBA" id="ARBA00023136"/>
    </source>
</evidence>
<name>A0ABU1ZIU8_9BURK</name>
<dbReference type="EMBL" id="JAVDXO010000001">
    <property type="protein sequence ID" value="MDR7305467.1"/>
    <property type="molecule type" value="Genomic_DNA"/>
</dbReference>
<dbReference type="InterPro" id="IPR011990">
    <property type="entry name" value="TPR-like_helical_dom_sf"/>
</dbReference>
<gene>
    <name evidence="11" type="ORF">J2X15_000733</name>
</gene>
<dbReference type="PANTHER" id="PTHR38035">
    <property type="entry name" value="UPF0070 PROTEIN YFGM"/>
    <property type="match status" value="1"/>
</dbReference>
<dbReference type="InterPro" id="IPR018704">
    <property type="entry name" value="SecYEG/CpoB_TPR"/>
</dbReference>
<keyword evidence="2" id="KW-1003">Cell membrane</keyword>
<proteinExistence type="inferred from homology"/>
<evidence type="ECO:0000313" key="11">
    <source>
        <dbReference type="EMBL" id="MDR7305467.1"/>
    </source>
</evidence>
<evidence type="ECO:0000256" key="1">
    <source>
        <dbReference type="ARBA" id="ARBA00004401"/>
    </source>
</evidence>
<organism evidence="11 12">
    <name type="scientific">Rhodoferax saidenbachensis</name>
    <dbReference type="NCBI Taxonomy" id="1484693"/>
    <lineage>
        <taxon>Bacteria</taxon>
        <taxon>Pseudomonadati</taxon>
        <taxon>Pseudomonadota</taxon>
        <taxon>Betaproteobacteria</taxon>
        <taxon>Burkholderiales</taxon>
        <taxon>Comamonadaceae</taxon>
        <taxon>Rhodoferax</taxon>
    </lineage>
</organism>
<evidence type="ECO:0000256" key="9">
    <source>
        <dbReference type="SAM" id="Phobius"/>
    </source>
</evidence>
<dbReference type="Proteomes" id="UP001268089">
    <property type="component" value="Unassembled WGS sequence"/>
</dbReference>
<evidence type="ECO:0000256" key="6">
    <source>
        <dbReference type="ARBA" id="ARBA00023186"/>
    </source>
</evidence>
<sequence length="221" mass="24331">MKIDMANHLDLEEQEQLDQLKHFWKQYGNLITGVLILVLGALAAWNGYQYWQQKQATQAAAMFDEVEKVVRSGDVAQAERAFDDMKQRFGSAVYTPQAGLLVAKMAYLSSKPEVAQNVLGWVAESKADEGYAAIAKLRLAGMRLEAKAYDEALKLLEGTFPAEFASLVADRRGDVLAAQGKNTEAIALYQKAYLGFDAQSEYRRMVLVKLNALGATAGDAT</sequence>
<evidence type="ECO:0000256" key="2">
    <source>
        <dbReference type="ARBA" id="ARBA00022475"/>
    </source>
</evidence>
<keyword evidence="6" id="KW-0143">Chaperone</keyword>
<feature type="transmembrane region" description="Helical" evidence="9">
    <location>
        <begin position="27"/>
        <end position="45"/>
    </location>
</feature>
<protein>
    <recommendedName>
        <fullName evidence="8">Ancillary SecYEG translocon subunit</fullName>
    </recommendedName>
</protein>
<evidence type="ECO:0000256" key="8">
    <source>
        <dbReference type="ARBA" id="ARBA00024235"/>
    </source>
</evidence>
<comment type="similarity">
    <text evidence="7">Belongs to the YfgM family.</text>
</comment>
<dbReference type="PIRSF" id="PIRSF006170">
    <property type="entry name" value="YfgM"/>
    <property type="match status" value="1"/>
</dbReference>
<accession>A0ABU1ZIU8</accession>
<dbReference type="Pfam" id="PF09976">
    <property type="entry name" value="TPR_21"/>
    <property type="match status" value="1"/>
</dbReference>
<keyword evidence="4 9" id="KW-1133">Transmembrane helix</keyword>
<keyword evidence="3 9" id="KW-0812">Transmembrane</keyword>
<keyword evidence="12" id="KW-1185">Reference proteome</keyword>
<evidence type="ECO:0000256" key="3">
    <source>
        <dbReference type="ARBA" id="ARBA00022692"/>
    </source>
</evidence>
<evidence type="ECO:0000259" key="10">
    <source>
        <dbReference type="Pfam" id="PF09976"/>
    </source>
</evidence>
<evidence type="ECO:0000313" key="12">
    <source>
        <dbReference type="Proteomes" id="UP001268089"/>
    </source>
</evidence>
<evidence type="ECO:0000256" key="4">
    <source>
        <dbReference type="ARBA" id="ARBA00022989"/>
    </source>
</evidence>
<feature type="domain" description="Ancillary SecYEG translocon subunit/Cell division coordinator CpoB TPR" evidence="10">
    <location>
        <begin position="21"/>
        <end position="214"/>
    </location>
</feature>
<reference evidence="11 12" key="1">
    <citation type="submission" date="2023-07" db="EMBL/GenBank/DDBJ databases">
        <title>Sorghum-associated microbial communities from plants grown in Nebraska, USA.</title>
        <authorList>
            <person name="Schachtman D."/>
        </authorList>
    </citation>
    <scope>NUCLEOTIDE SEQUENCE [LARGE SCALE GENOMIC DNA]</scope>
    <source>
        <strain evidence="11 12">BE308</strain>
    </source>
</reference>
<dbReference type="InterPro" id="IPR026039">
    <property type="entry name" value="YfgM"/>
</dbReference>
<comment type="subcellular location">
    <subcellularLocation>
        <location evidence="1">Cell membrane</location>
        <topology evidence="1">Single-pass type II membrane protein</topology>
    </subcellularLocation>
</comment>
<keyword evidence="5 9" id="KW-0472">Membrane</keyword>